<evidence type="ECO:0000256" key="13">
    <source>
        <dbReference type="ARBA" id="ARBA00022840"/>
    </source>
</evidence>
<evidence type="ECO:0000256" key="15">
    <source>
        <dbReference type="ARBA" id="ARBA00022984"/>
    </source>
</evidence>
<protein>
    <submittedName>
        <fullName evidence="23">DacC protein</fullName>
    </submittedName>
</protein>
<evidence type="ECO:0000256" key="16">
    <source>
        <dbReference type="ARBA" id="ARBA00023239"/>
    </source>
</evidence>
<evidence type="ECO:0000256" key="21">
    <source>
        <dbReference type="SAM" id="SignalP"/>
    </source>
</evidence>
<dbReference type="SUPFAM" id="SSF110997">
    <property type="entry name" value="Sporulation related repeat"/>
    <property type="match status" value="1"/>
</dbReference>
<feature type="compositionally biased region" description="Basic and acidic residues" evidence="20">
    <location>
        <begin position="748"/>
        <end position="760"/>
    </location>
</feature>
<dbReference type="CDD" id="cd13399">
    <property type="entry name" value="Slt35-like"/>
    <property type="match status" value="1"/>
</dbReference>
<dbReference type="NCBIfam" id="TIGR00041">
    <property type="entry name" value="DTMP_kinase"/>
    <property type="match status" value="1"/>
</dbReference>
<keyword evidence="9 21" id="KW-0732">Signal</keyword>
<dbReference type="Pfam" id="PF03330">
    <property type="entry name" value="DPBB_1"/>
    <property type="match status" value="1"/>
</dbReference>
<keyword evidence="11" id="KW-0418">Kinase</keyword>
<dbReference type="OrthoDB" id="10254188at2759"/>
<dbReference type="Pfam" id="PF00768">
    <property type="entry name" value="Peptidase_S11"/>
    <property type="match status" value="1"/>
</dbReference>
<keyword evidence="12" id="KW-0378">Hydrolase</keyword>
<dbReference type="InterPro" id="IPR002477">
    <property type="entry name" value="Peptidoglycan-bd-like"/>
</dbReference>
<dbReference type="HAMAP" id="MF_00165">
    <property type="entry name" value="Thymidylate_kinase"/>
    <property type="match status" value="1"/>
</dbReference>
<dbReference type="Pfam" id="PF02223">
    <property type="entry name" value="Thymidylate_kin"/>
    <property type="match status" value="1"/>
</dbReference>
<keyword evidence="24" id="KW-1185">Reference proteome</keyword>
<organism evidence="23 24">
    <name type="scientific">Symbiodinium necroappetens</name>
    <dbReference type="NCBI Taxonomy" id="1628268"/>
    <lineage>
        <taxon>Eukaryota</taxon>
        <taxon>Sar</taxon>
        <taxon>Alveolata</taxon>
        <taxon>Dinophyceae</taxon>
        <taxon>Suessiales</taxon>
        <taxon>Symbiodiniaceae</taxon>
        <taxon>Symbiodinium</taxon>
    </lineage>
</organism>
<dbReference type="Gene3D" id="3.40.710.10">
    <property type="entry name" value="DD-peptidase/beta-lactamase superfamily"/>
    <property type="match status" value="1"/>
</dbReference>
<evidence type="ECO:0000256" key="7">
    <source>
        <dbReference type="ARBA" id="ARBA00022679"/>
    </source>
</evidence>
<dbReference type="GO" id="GO:0071555">
    <property type="term" value="P:cell wall organization"/>
    <property type="evidence" value="ECO:0007669"/>
    <property type="project" value="UniProtKB-KW"/>
</dbReference>
<keyword evidence="17" id="KW-0961">Cell wall biogenesis/degradation</keyword>
<dbReference type="InterPro" id="IPR011970">
    <property type="entry name" value="MltB_2"/>
</dbReference>
<dbReference type="Gene3D" id="2.40.40.10">
    <property type="entry name" value="RlpA-like domain"/>
    <property type="match status" value="1"/>
</dbReference>
<dbReference type="NCBIfam" id="TIGR02283">
    <property type="entry name" value="MltB_2"/>
    <property type="match status" value="1"/>
</dbReference>
<dbReference type="SUPFAM" id="SSF50685">
    <property type="entry name" value="Barwin-like endoglucanases"/>
    <property type="match status" value="1"/>
</dbReference>
<dbReference type="FunFam" id="3.40.50.300:FF:000225">
    <property type="entry name" value="Thymidylate kinase"/>
    <property type="match status" value="1"/>
</dbReference>
<dbReference type="InterPro" id="IPR036365">
    <property type="entry name" value="PGBD-like_sf"/>
</dbReference>
<evidence type="ECO:0000256" key="20">
    <source>
        <dbReference type="SAM" id="MobiDB-lite"/>
    </source>
</evidence>
<dbReference type="InterPro" id="IPR012338">
    <property type="entry name" value="Beta-lactam/transpept-like"/>
</dbReference>
<evidence type="ECO:0000256" key="3">
    <source>
        <dbReference type="ARBA" id="ARBA00007164"/>
    </source>
</evidence>
<dbReference type="SUPFAM" id="SSF56601">
    <property type="entry name" value="beta-lactamase/transpeptidase-like"/>
    <property type="match status" value="1"/>
</dbReference>
<evidence type="ECO:0000256" key="9">
    <source>
        <dbReference type="ARBA" id="ARBA00022729"/>
    </source>
</evidence>
<evidence type="ECO:0000256" key="10">
    <source>
        <dbReference type="ARBA" id="ARBA00022741"/>
    </source>
</evidence>
<keyword evidence="5" id="KW-0121">Carboxypeptidase</keyword>
<dbReference type="GO" id="GO:0006233">
    <property type="term" value="P:dTDP biosynthetic process"/>
    <property type="evidence" value="ECO:0007669"/>
    <property type="project" value="InterPro"/>
</dbReference>
<accession>A0A812VHG3</accession>
<dbReference type="SUPFAM" id="SSF52540">
    <property type="entry name" value="P-loop containing nucleoside triphosphate hydrolases"/>
    <property type="match status" value="2"/>
</dbReference>
<keyword evidence="10" id="KW-0547">Nucleotide-binding</keyword>
<dbReference type="InterPro" id="IPR036680">
    <property type="entry name" value="SPOR-like_sf"/>
</dbReference>
<dbReference type="GO" id="GO:0008360">
    <property type="term" value="P:regulation of cell shape"/>
    <property type="evidence" value="ECO:0007669"/>
    <property type="project" value="UniProtKB-KW"/>
</dbReference>
<dbReference type="GO" id="GO:0008933">
    <property type="term" value="F:peptidoglycan lytic transglycosylase activity"/>
    <property type="evidence" value="ECO:0007669"/>
    <property type="project" value="TreeGrafter"/>
</dbReference>
<dbReference type="EMBL" id="CAJNJA010029672">
    <property type="protein sequence ID" value="CAE7632500.1"/>
    <property type="molecule type" value="Genomic_DNA"/>
</dbReference>
<dbReference type="Pfam" id="PF13177">
    <property type="entry name" value="DNA_pol3_delta2"/>
    <property type="match status" value="1"/>
</dbReference>
<evidence type="ECO:0000256" key="6">
    <source>
        <dbReference type="ARBA" id="ARBA00022670"/>
    </source>
</evidence>
<feature type="compositionally biased region" description="Polar residues" evidence="20">
    <location>
        <begin position="639"/>
        <end position="648"/>
    </location>
</feature>
<dbReference type="GO" id="GO:0006508">
    <property type="term" value="P:proteolysis"/>
    <property type="evidence" value="ECO:0007669"/>
    <property type="project" value="UniProtKB-KW"/>
</dbReference>
<dbReference type="Pfam" id="PF05036">
    <property type="entry name" value="SPOR"/>
    <property type="match status" value="1"/>
</dbReference>
<sequence length="1509" mass="162177">MPSFRAVLFGGLVALLAAPLSGPLSGSLSGASPGLLSSAAAQQAAEQPFSAWLGDFRARALEQGLAPATLDRAFAGVEPVARVIELDRRQPEFVLGFGRYLANAVTEERIARGRALLDKHAVLLSQVERTYGVQARFLVAFWGLETNFGATFGSFPVIDALATLAWDGRRRAFFEAELLQALRIVQSGDIEPARMEGSWAGAMGHLQFMPSTFTAHAVDGDGDGRRDIWGSLPDVFASAANYLSALGWNGDETWGREVRLPEGFDYGLVSIATRPEIVKPLAAWADLGLRRADGGPLPRAEMQAGLILPAGAEGPAFLVYENYGHILSWNRSILYAVAVGHLADRLIGLPPLATQPPAEAERLAVAQVEEIQRRLVALGFDAGEADGRIGPQTREAIRAFQRSLGLPADAFASPALLQTLRRRTEGRGASRDMRGRLLRFALVAALAGGLAACGSSDPKPELGAAPDGAGVPGKGYYKVGSPYRINGVWYRPAVAYDYDETGIASWYGPGFHGKQTANGEVFDQYDLTAAHPTLPMPSLVRVTNLENGKTIELRVNDRGPFKNGRILDVSRRGAELLGFLADGTARVRVQILERESRQLAALAQGGQIARRPQGGVEQVTAAPLETVAAEPLAAPAATRSQGEQTRQTAGRRGAADYPAPSGEVRQVAVADSSLFIQAGAFSEQGNALNLARRLTPFGEPQVAQTQVDGRRFWRVRLGPLRDVAEADAVLAALIDGGFPQSRVVVDSRPADHDREGDPRPMHRRPTKSRRPAYLRPYLGLLVACLLAGLLLRPAAAFETAAEEAILIDLAADTVLFEKGADRPIPPASMSKIMTAYMVFKRLKAGDLSLDDTFLVSEKAWRKGGSKMFVEVGDRVAVRDLLRGVIVQSGNDASIVLAEGIAGSEAAFAEMMNEEAERLGLTSSNFVNATGWPDPGHRMSVRDLAKLATVLIEDYPEYYGFYSELEFTWNEIRQSNRNPLLYRNIDADGLKTGHTEEAGYCLTASAVRNQRRLVMVVAGLDSARARAEESERLLEWGFREFSAETLFETGEVVEQAEVWLGQAETVPLVIAEEAVMALRRDARDEVELTVTYEGPIPAPIEAGARLATLTVEAPDMPKREFPLLAGDDVERLGPLGRLMAGVKHLILGRFITFEGGEGAGKSTQVRRLVARLQAAGHETLATREPGGSPGAEQIRELLVHGDSARWDATSETLLHFAARRDHLTQTVWPALARGLWVVCDRFADSTRAYQGAGQGGDPAFIETLYAGVVGDFRPDLTLILDLPVGQGLARAAARRDGGERYEGMGQAFHERLRHGFLAIAAREPERCCVIDAGGDEAQVAAAVWAAEAPAQAWPEPRANPRLLAQDAAEGALLAAHASGRLPHAWLLTGPRGVGKATLAYRFARFLLAEQGGAAAGPGLFGEAPPSPSSLALAPEDPTFRRVAAGGHPDLVTVTRTINPSSKKLRGEIVVDDVRAATGFLRHTSSEGGWRICVVDAADEMNPNAANALLK</sequence>
<dbReference type="PANTHER" id="PTHR30163">
    <property type="entry name" value="MEMBRANE-BOUND LYTIC MUREIN TRANSGLYCOSYLASE B"/>
    <property type="match status" value="1"/>
</dbReference>
<evidence type="ECO:0000256" key="5">
    <source>
        <dbReference type="ARBA" id="ARBA00022645"/>
    </source>
</evidence>
<dbReference type="InterPro" id="IPR036908">
    <property type="entry name" value="RlpA-like_sf"/>
</dbReference>
<dbReference type="InterPro" id="IPR012997">
    <property type="entry name" value="RplA"/>
</dbReference>
<dbReference type="Gene3D" id="1.10.530.10">
    <property type="match status" value="1"/>
</dbReference>
<evidence type="ECO:0000256" key="1">
    <source>
        <dbReference type="ARBA" id="ARBA00003217"/>
    </source>
</evidence>
<dbReference type="GO" id="GO:0009253">
    <property type="term" value="P:peptidoglycan catabolic process"/>
    <property type="evidence" value="ECO:0007669"/>
    <property type="project" value="TreeGrafter"/>
</dbReference>
<feature type="domain" description="SPOR" evidence="22">
    <location>
        <begin position="668"/>
        <end position="746"/>
    </location>
</feature>
<keyword evidence="7" id="KW-0808">Transferase</keyword>
<evidence type="ECO:0000313" key="24">
    <source>
        <dbReference type="Proteomes" id="UP000601435"/>
    </source>
</evidence>
<dbReference type="InterPro" id="IPR023346">
    <property type="entry name" value="Lysozyme-like_dom_sf"/>
</dbReference>
<dbReference type="InterPro" id="IPR012907">
    <property type="entry name" value="Peptidase_S11_C"/>
</dbReference>
<name>A0A812VHG3_9DINO</name>
<evidence type="ECO:0000313" key="23">
    <source>
        <dbReference type="EMBL" id="CAE7632500.1"/>
    </source>
</evidence>
<keyword evidence="14" id="KW-0133">Cell shape</keyword>
<evidence type="ECO:0000256" key="11">
    <source>
        <dbReference type="ARBA" id="ARBA00022777"/>
    </source>
</evidence>
<dbReference type="Gene3D" id="1.10.101.10">
    <property type="entry name" value="PGBD-like superfamily/PGBD"/>
    <property type="match status" value="1"/>
</dbReference>
<dbReference type="InterPro" id="IPR007730">
    <property type="entry name" value="SPOR-like_dom"/>
</dbReference>
<dbReference type="InterPro" id="IPR018094">
    <property type="entry name" value="Thymidylate_kinase"/>
</dbReference>
<keyword evidence="16" id="KW-0456">Lyase</keyword>
<evidence type="ECO:0000256" key="4">
    <source>
        <dbReference type="ARBA" id="ARBA00009776"/>
    </source>
</evidence>
<feature type="region of interest" description="Disordered" evidence="20">
    <location>
        <begin position="632"/>
        <end position="659"/>
    </location>
</feature>
<dbReference type="SUPFAM" id="SSF53955">
    <property type="entry name" value="Lysozyme-like"/>
    <property type="match status" value="1"/>
</dbReference>
<evidence type="ECO:0000256" key="2">
    <source>
        <dbReference type="ARBA" id="ARBA00004752"/>
    </source>
</evidence>
<dbReference type="Gene3D" id="1.10.8.350">
    <property type="entry name" value="Bacterial muramidase"/>
    <property type="match status" value="1"/>
</dbReference>
<evidence type="ECO:0000256" key="18">
    <source>
        <dbReference type="ARBA" id="ARBA00034000"/>
    </source>
</evidence>
<dbReference type="Gene3D" id="3.40.50.300">
    <property type="entry name" value="P-loop containing nucleotide triphosphate hydrolases"/>
    <property type="match status" value="2"/>
</dbReference>
<dbReference type="InterPro" id="IPR031304">
    <property type="entry name" value="SLT_2"/>
</dbReference>
<dbReference type="SMART" id="SM00936">
    <property type="entry name" value="PBP5_C"/>
    <property type="match status" value="1"/>
</dbReference>
<dbReference type="HAMAP" id="MF_02071">
    <property type="entry name" value="RlpA"/>
    <property type="match status" value="1"/>
</dbReference>
<dbReference type="Pfam" id="PF13406">
    <property type="entry name" value="SLT_2"/>
    <property type="match status" value="1"/>
</dbReference>
<dbReference type="PROSITE" id="PS51724">
    <property type="entry name" value="SPOR"/>
    <property type="match status" value="1"/>
</dbReference>
<keyword evidence="15" id="KW-0573">Peptidoglycan synthesis</keyword>
<dbReference type="PANTHER" id="PTHR30163:SF8">
    <property type="entry name" value="LYTIC MUREIN TRANSGLYCOSYLASE"/>
    <property type="match status" value="1"/>
</dbReference>
<dbReference type="InterPro" id="IPR037167">
    <property type="entry name" value="Peptidase_S11_C_sf"/>
</dbReference>
<dbReference type="UniPathway" id="UPA00219"/>
<dbReference type="Pfam" id="PF07943">
    <property type="entry name" value="PBP5_C"/>
    <property type="match status" value="1"/>
</dbReference>
<dbReference type="CDD" id="cd01672">
    <property type="entry name" value="TMPK"/>
    <property type="match status" value="1"/>
</dbReference>
<dbReference type="InterPro" id="IPR027417">
    <property type="entry name" value="P-loop_NTPase"/>
</dbReference>
<evidence type="ECO:0000259" key="22">
    <source>
        <dbReference type="PROSITE" id="PS51724"/>
    </source>
</evidence>
<dbReference type="SUPFAM" id="SSF69189">
    <property type="entry name" value="Penicillin-binding protein associated domain"/>
    <property type="match status" value="1"/>
</dbReference>
<dbReference type="InterPro" id="IPR018044">
    <property type="entry name" value="Peptidase_S11"/>
</dbReference>
<comment type="catalytic activity">
    <reaction evidence="18">
        <text>Preferential cleavage: (Ac)2-L-Lys-D-Ala-|-D-Ala. Also transpeptidation of peptidyl-alanyl moieties that are N-acyl substituents of D-alanine.</text>
        <dbReference type="EC" id="3.4.16.4"/>
    </reaction>
</comment>
<evidence type="ECO:0000256" key="19">
    <source>
        <dbReference type="ARBA" id="ARBA00048743"/>
    </source>
</evidence>
<dbReference type="InterPro" id="IPR009009">
    <property type="entry name" value="RlpA-like_DPBB"/>
</dbReference>
<feature type="region of interest" description="Disordered" evidence="20">
    <location>
        <begin position="744"/>
        <end position="768"/>
    </location>
</feature>
<keyword evidence="6" id="KW-0645">Protease</keyword>
<dbReference type="Gene3D" id="3.30.70.1070">
    <property type="entry name" value="Sporulation related repeat"/>
    <property type="match status" value="1"/>
</dbReference>
<dbReference type="InterPro" id="IPR036366">
    <property type="entry name" value="PGBDSf"/>
</dbReference>
<dbReference type="Gene3D" id="2.60.410.10">
    <property type="entry name" value="D-Ala-D-Ala carboxypeptidase, C-terminal domain"/>
    <property type="match status" value="1"/>
</dbReference>
<reference evidence="23" key="1">
    <citation type="submission" date="2021-02" db="EMBL/GenBank/DDBJ databases">
        <authorList>
            <person name="Dougan E. K."/>
            <person name="Rhodes N."/>
            <person name="Thang M."/>
            <person name="Chan C."/>
        </authorList>
    </citation>
    <scope>NUCLEOTIDE SEQUENCE</scope>
</reference>
<comment type="catalytic activity">
    <reaction evidence="19">
        <text>dTMP + ATP = dTDP + ADP</text>
        <dbReference type="Rhea" id="RHEA:13517"/>
        <dbReference type="ChEBI" id="CHEBI:30616"/>
        <dbReference type="ChEBI" id="CHEBI:58369"/>
        <dbReference type="ChEBI" id="CHEBI:63528"/>
        <dbReference type="ChEBI" id="CHEBI:456216"/>
        <dbReference type="EC" id="2.7.4.9"/>
    </reaction>
</comment>
<feature type="chain" id="PRO_5032695364" evidence="21">
    <location>
        <begin position="18"/>
        <end position="1509"/>
    </location>
</feature>
<dbReference type="InterPro" id="IPR034718">
    <property type="entry name" value="RlpA"/>
</dbReference>
<comment type="similarity">
    <text evidence="4">Belongs to the thymidylate kinase family.</text>
</comment>
<keyword evidence="8" id="KW-0545">Nucleotide biosynthesis</keyword>
<dbReference type="InterPro" id="IPR039430">
    <property type="entry name" value="Thymidylate_kin-like_dom"/>
</dbReference>
<dbReference type="GO" id="GO:0005524">
    <property type="term" value="F:ATP binding"/>
    <property type="evidence" value="ECO:0007669"/>
    <property type="project" value="UniProtKB-KW"/>
</dbReference>
<comment type="caution">
    <text evidence="23">The sequence shown here is derived from an EMBL/GenBank/DDBJ whole genome shotgun (WGS) entry which is preliminary data.</text>
</comment>
<dbReference type="InterPro" id="IPR015956">
    <property type="entry name" value="Peniciliin-bd_prot_C_sf"/>
</dbReference>
<dbReference type="GO" id="GO:0009002">
    <property type="term" value="F:serine-type D-Ala-D-Ala carboxypeptidase activity"/>
    <property type="evidence" value="ECO:0007669"/>
    <property type="project" value="UniProtKB-EC"/>
</dbReference>
<evidence type="ECO:0000256" key="8">
    <source>
        <dbReference type="ARBA" id="ARBA00022727"/>
    </source>
</evidence>
<dbReference type="PRINTS" id="PR00725">
    <property type="entry name" value="DADACBPTASE1"/>
</dbReference>
<dbReference type="GO" id="GO:0042834">
    <property type="term" value="F:peptidoglycan binding"/>
    <property type="evidence" value="ECO:0007669"/>
    <property type="project" value="InterPro"/>
</dbReference>
<comment type="pathway">
    <text evidence="2">Cell wall biogenesis; peptidoglycan biosynthesis.</text>
</comment>
<gene>
    <name evidence="23" type="primary">dacC</name>
    <name evidence="23" type="ORF">SNEC2469_LOCUS17828</name>
</gene>
<evidence type="ECO:0000256" key="17">
    <source>
        <dbReference type="ARBA" id="ARBA00023316"/>
    </source>
</evidence>
<dbReference type="Pfam" id="PF01471">
    <property type="entry name" value="PG_binding_1"/>
    <property type="match status" value="1"/>
</dbReference>
<feature type="non-terminal residue" evidence="23">
    <location>
        <position position="1"/>
    </location>
</feature>
<dbReference type="InterPro" id="IPR018095">
    <property type="entry name" value="Thymidylate_kin_CS"/>
</dbReference>
<dbReference type="CDD" id="cd22268">
    <property type="entry name" value="DPBB_RlpA-like"/>
    <property type="match status" value="1"/>
</dbReference>
<dbReference type="GO" id="GO:0004798">
    <property type="term" value="F:dTMP kinase activity"/>
    <property type="evidence" value="ECO:0007669"/>
    <property type="project" value="UniProtKB-EC"/>
</dbReference>
<feature type="signal peptide" evidence="21">
    <location>
        <begin position="1"/>
        <end position="17"/>
    </location>
</feature>
<dbReference type="InterPro" id="IPR043426">
    <property type="entry name" value="MltB-like"/>
</dbReference>
<dbReference type="FunFam" id="1.10.8.350:FF:000001">
    <property type="entry name" value="Lytic murein transglycosylase B"/>
    <property type="match status" value="1"/>
</dbReference>
<comment type="similarity">
    <text evidence="3">Belongs to the peptidase S11 family.</text>
</comment>
<dbReference type="NCBIfam" id="TIGR00413">
    <property type="entry name" value="rlpA"/>
    <property type="match status" value="1"/>
</dbReference>
<evidence type="ECO:0000256" key="14">
    <source>
        <dbReference type="ARBA" id="ARBA00022960"/>
    </source>
</evidence>
<keyword evidence="13" id="KW-0067">ATP-binding</keyword>
<comment type="function">
    <text evidence="1">Removes C-terminal D-alanyl residues from sugar-peptide cell wall precursors.</text>
</comment>
<dbReference type="SUPFAM" id="SSF47090">
    <property type="entry name" value="PGBD-like"/>
    <property type="match status" value="1"/>
</dbReference>
<dbReference type="PROSITE" id="PS01331">
    <property type="entry name" value="THYMIDYLATE_KINASE"/>
    <property type="match status" value="1"/>
</dbReference>
<dbReference type="InterPro" id="IPR001967">
    <property type="entry name" value="Peptidase_S11_N"/>
</dbReference>
<proteinExistence type="inferred from homology"/>
<evidence type="ECO:0000256" key="12">
    <source>
        <dbReference type="ARBA" id="ARBA00022801"/>
    </source>
</evidence>
<dbReference type="Proteomes" id="UP000601435">
    <property type="component" value="Unassembled WGS sequence"/>
</dbReference>